<organism evidence="2 3">
    <name type="scientific">Eumeta variegata</name>
    <name type="common">Bagworm moth</name>
    <name type="synonym">Eumeta japonica</name>
    <dbReference type="NCBI Taxonomy" id="151549"/>
    <lineage>
        <taxon>Eukaryota</taxon>
        <taxon>Metazoa</taxon>
        <taxon>Ecdysozoa</taxon>
        <taxon>Arthropoda</taxon>
        <taxon>Hexapoda</taxon>
        <taxon>Insecta</taxon>
        <taxon>Pterygota</taxon>
        <taxon>Neoptera</taxon>
        <taxon>Endopterygota</taxon>
        <taxon>Lepidoptera</taxon>
        <taxon>Glossata</taxon>
        <taxon>Ditrysia</taxon>
        <taxon>Tineoidea</taxon>
        <taxon>Psychidae</taxon>
        <taxon>Oiketicinae</taxon>
        <taxon>Eumeta</taxon>
    </lineage>
</organism>
<dbReference type="Proteomes" id="UP000299102">
    <property type="component" value="Unassembled WGS sequence"/>
</dbReference>
<proteinExistence type="predicted"/>
<name>A0A4C1T857_EUMVA</name>
<dbReference type="AlphaFoldDB" id="A0A4C1T857"/>
<protein>
    <submittedName>
        <fullName evidence="2">Uncharacterized protein</fullName>
    </submittedName>
</protein>
<gene>
    <name evidence="2" type="ORF">EVAR_81025_1</name>
</gene>
<accession>A0A4C1T857</accession>
<comment type="caution">
    <text evidence="2">The sequence shown here is derived from an EMBL/GenBank/DDBJ whole genome shotgun (WGS) entry which is preliminary data.</text>
</comment>
<evidence type="ECO:0000313" key="3">
    <source>
        <dbReference type="Proteomes" id="UP000299102"/>
    </source>
</evidence>
<reference evidence="2 3" key="1">
    <citation type="journal article" date="2019" name="Commun. Biol.">
        <title>The bagworm genome reveals a unique fibroin gene that provides high tensile strength.</title>
        <authorList>
            <person name="Kono N."/>
            <person name="Nakamura H."/>
            <person name="Ohtoshi R."/>
            <person name="Tomita M."/>
            <person name="Numata K."/>
            <person name="Arakawa K."/>
        </authorList>
    </citation>
    <scope>NUCLEOTIDE SEQUENCE [LARGE SCALE GENOMIC DNA]</scope>
</reference>
<dbReference type="EMBL" id="BGZK01000037">
    <property type="protein sequence ID" value="GBP09730.1"/>
    <property type="molecule type" value="Genomic_DNA"/>
</dbReference>
<keyword evidence="3" id="KW-1185">Reference proteome</keyword>
<evidence type="ECO:0000256" key="1">
    <source>
        <dbReference type="SAM" id="MobiDB-lite"/>
    </source>
</evidence>
<evidence type="ECO:0000313" key="2">
    <source>
        <dbReference type="EMBL" id="GBP09730.1"/>
    </source>
</evidence>
<sequence length="152" mass="16488">MVVNEDLSLTTIAMTIFHHAMRVTRYSAQTGISPACGERCLQGVRHSCGTCLMAPFCTTVLVSSSTERTVSMVGKPALRYARLSFHSMTRVLRSTVYFASTSLGVGHHTCLSGSPRHFFMDATPLASRSQGSDPAEAHAASHKIVPQSLMRE</sequence>
<feature type="region of interest" description="Disordered" evidence="1">
    <location>
        <begin position="125"/>
        <end position="152"/>
    </location>
</feature>